<reference evidence="1" key="1">
    <citation type="submission" date="2017-04" db="EMBL/GenBank/DDBJ databases">
        <title>Unveiling RNA virosphere associated with marine microorganisms.</title>
        <authorList>
            <person name="Urayama S."/>
            <person name="Takaki Y."/>
            <person name="Nishi S."/>
            <person name="Yoshida Y."/>
            <person name="Deguchi S."/>
            <person name="Takai K."/>
            <person name="Nunoura T."/>
        </authorList>
    </citation>
    <scope>NUCLEOTIDE SEQUENCE</scope>
</reference>
<evidence type="ECO:0000313" key="1">
    <source>
        <dbReference type="EMBL" id="GBH21997.1"/>
    </source>
</evidence>
<dbReference type="EMBL" id="BDQA01000517">
    <property type="protein sequence ID" value="GBH21997.1"/>
    <property type="molecule type" value="Genomic_RNA"/>
</dbReference>
<proteinExistence type="predicted"/>
<sequence length="343" mass="38248">MADSITGRLGAGLPMSHTYGYQVLRQKKEYDHDTTVPADATWTPFESHDEYAFTETEVYLTFYKIGVKVFFTVTKDSKGENRSIRLDVTWTKNGGLAYIADREIIINWLQLLSNTSSILTMSPIFLVCDNFEGMYVLLPCSMNNTYPCGSFAVRRKVSKPSAVLARLMNLVPSSKDENNLYIQSMLKALQLRSDDTKELIPSDGGARVIAPYLTDEDTSAILRGALLGLEPEGKVIRWCNLLTGYDLELNGAHWYCDTSRIVGDMWKTQGAPVITPNNFDGEYAELSLPTLTEGTALYEQWASSAVETDHNGALIRAGKYGIQYGQLTGNESFIPKWLQALIT</sequence>
<name>A0A2V0RA79_9ZZZZ</name>
<organism evidence="1">
    <name type="scientific">viral metagenome</name>
    <dbReference type="NCBI Taxonomy" id="1070528"/>
    <lineage>
        <taxon>unclassified sequences</taxon>
        <taxon>metagenomes</taxon>
        <taxon>organismal metagenomes</taxon>
    </lineage>
</organism>
<comment type="caution">
    <text evidence="1">The sequence shown here is derived from an EMBL/GenBank/DDBJ whole genome shotgun (WGS) entry which is preliminary data.</text>
</comment>
<protein>
    <submittedName>
        <fullName evidence="1">VP9</fullName>
    </submittedName>
</protein>
<accession>A0A2V0RA79</accession>
<dbReference type="AlphaFoldDB" id="A0A2V0RA79"/>